<reference evidence="2 3" key="1">
    <citation type="journal article" date="2014" name="Genome Announc.">
        <title>Draft genome sequences of six enterohepatic helicobacter species isolated from humans and one from rhesus macaques.</title>
        <authorList>
            <person name="Shen Z."/>
            <person name="Sheh A."/>
            <person name="Young S.K."/>
            <person name="Abouelliel A."/>
            <person name="Ward D.V."/>
            <person name="Earl A.M."/>
            <person name="Fox J.G."/>
        </authorList>
    </citation>
    <scope>NUCLEOTIDE SEQUENCE [LARGE SCALE GENOMIC DNA]</scope>
    <source>
        <strain evidence="2 3">MIT 99-5501</strain>
    </source>
</reference>
<gene>
    <name evidence="2" type="ORF">HMPREF2086_01227</name>
</gene>
<dbReference type="OrthoDB" id="5298378at2"/>
<organism evidence="2 3">
    <name type="scientific">Helicobacter macacae MIT 99-5501</name>
    <dbReference type="NCBI Taxonomy" id="1357400"/>
    <lineage>
        <taxon>Bacteria</taxon>
        <taxon>Pseudomonadati</taxon>
        <taxon>Campylobacterota</taxon>
        <taxon>Epsilonproteobacteria</taxon>
        <taxon>Campylobacterales</taxon>
        <taxon>Helicobacteraceae</taxon>
        <taxon>Helicobacter</taxon>
    </lineage>
</organism>
<feature type="domain" description="Cyclophilin-like" evidence="1">
    <location>
        <begin position="52"/>
        <end position="153"/>
    </location>
</feature>
<evidence type="ECO:0000313" key="2">
    <source>
        <dbReference type="EMBL" id="ETD23425.1"/>
    </source>
</evidence>
<accession>V8C8U4</accession>
<name>V8C8U4_9HELI</name>
<evidence type="ECO:0000259" key="1">
    <source>
        <dbReference type="Pfam" id="PF18050"/>
    </source>
</evidence>
<comment type="caution">
    <text evidence="2">The sequence shown here is derived from an EMBL/GenBank/DDBJ whole genome shotgun (WGS) entry which is preliminary data.</text>
</comment>
<protein>
    <recommendedName>
        <fullName evidence="1">Cyclophilin-like domain-containing protein</fullName>
    </recommendedName>
</protein>
<dbReference type="HOGENOM" id="CLU_099043_1_1_7"/>
<sequence>MTKIVKGFVACIAFVVFIVMPLGAQSSVNKSTNGAKMMIEMSFEDEAQVRTIIELEDNPATRDFYAQLPLTLEFSDYVGKEKISNALPKPLNTSGLNGYDPQVGDLFYFSPWENLGIFYAKQPFHSGLVRFGRIDTQTLAKLKSQKRNFVIHFTKATK</sequence>
<dbReference type="EMBL" id="AZJI01000005">
    <property type="protein sequence ID" value="ETD23425.1"/>
    <property type="molecule type" value="Genomic_DNA"/>
</dbReference>
<dbReference type="PATRIC" id="fig|1357400.3.peg.1650"/>
<dbReference type="Gene3D" id="2.40.100.20">
    <property type="match status" value="1"/>
</dbReference>
<dbReference type="InterPro" id="IPR041183">
    <property type="entry name" value="Cyclophilin-like"/>
</dbReference>
<dbReference type="AlphaFoldDB" id="V8C8U4"/>
<evidence type="ECO:0000313" key="3">
    <source>
        <dbReference type="Proteomes" id="UP000018731"/>
    </source>
</evidence>
<dbReference type="RefSeq" id="WP_023927966.1">
    <property type="nucleotide sequence ID" value="NZ_KI669454.1"/>
</dbReference>
<proteinExistence type="predicted"/>
<dbReference type="Proteomes" id="UP000018731">
    <property type="component" value="Unassembled WGS sequence"/>
</dbReference>
<dbReference type="InterPro" id="IPR029000">
    <property type="entry name" value="Cyclophilin-like_dom_sf"/>
</dbReference>
<dbReference type="eggNOG" id="COG4925">
    <property type="taxonomic scope" value="Bacteria"/>
</dbReference>
<dbReference type="SUPFAM" id="SSF50891">
    <property type="entry name" value="Cyclophilin-like"/>
    <property type="match status" value="1"/>
</dbReference>
<keyword evidence="3" id="KW-1185">Reference proteome</keyword>
<dbReference type="STRING" id="1357400.HMPREF2086_01227"/>
<dbReference type="Pfam" id="PF18050">
    <property type="entry name" value="Cyclophil_like2"/>
    <property type="match status" value="1"/>
</dbReference>